<accession>A0ABQ4SH34</accession>
<sequence>MIVLDTSAIVAIALCEPEEETFSRVIASHDAALVGTPTLLETRMVLAARLARGAASFIDGFLARPSIRPVAFTLPMVRAASDAFIRYGRGRGHPAKLNLADCMSYAVAKHHALPLLFKGDDFVHTDLIPAAS</sequence>
<keyword evidence="4 8" id="KW-0479">Metal-binding</keyword>
<evidence type="ECO:0000256" key="4">
    <source>
        <dbReference type="ARBA" id="ARBA00022723"/>
    </source>
</evidence>
<dbReference type="InterPro" id="IPR022907">
    <property type="entry name" value="VapC_family"/>
</dbReference>
<dbReference type="SUPFAM" id="SSF88723">
    <property type="entry name" value="PIN domain-like"/>
    <property type="match status" value="1"/>
</dbReference>
<comment type="similarity">
    <text evidence="7 8">Belongs to the PINc/VapC protein family.</text>
</comment>
<dbReference type="EMBL" id="BPQQ01000031">
    <property type="protein sequence ID" value="GJE00981.1"/>
    <property type="molecule type" value="Genomic_DNA"/>
</dbReference>
<comment type="function">
    <text evidence="8">Toxic component of a toxin-antitoxin (TA) system. An RNase.</text>
</comment>
<evidence type="ECO:0000256" key="3">
    <source>
        <dbReference type="ARBA" id="ARBA00022722"/>
    </source>
</evidence>
<keyword evidence="11" id="KW-1185">Reference proteome</keyword>
<evidence type="ECO:0000256" key="2">
    <source>
        <dbReference type="ARBA" id="ARBA00022649"/>
    </source>
</evidence>
<evidence type="ECO:0000259" key="9">
    <source>
        <dbReference type="Pfam" id="PF01850"/>
    </source>
</evidence>
<dbReference type="HAMAP" id="MF_00265">
    <property type="entry name" value="VapC_Nob1"/>
    <property type="match status" value="1"/>
</dbReference>
<dbReference type="RefSeq" id="WP_238235782.1">
    <property type="nucleotide sequence ID" value="NZ_BPQQ01000031.1"/>
</dbReference>
<organism evidence="10 11">
    <name type="scientific">Methylobacterium isbiliense</name>
    <dbReference type="NCBI Taxonomy" id="315478"/>
    <lineage>
        <taxon>Bacteria</taxon>
        <taxon>Pseudomonadati</taxon>
        <taxon>Pseudomonadota</taxon>
        <taxon>Alphaproteobacteria</taxon>
        <taxon>Hyphomicrobiales</taxon>
        <taxon>Methylobacteriaceae</taxon>
        <taxon>Methylobacterium</taxon>
    </lineage>
</organism>
<dbReference type="Gene3D" id="3.40.50.1010">
    <property type="entry name" value="5'-nuclease"/>
    <property type="match status" value="1"/>
</dbReference>
<dbReference type="PANTHER" id="PTHR33653:SF1">
    <property type="entry name" value="RIBONUCLEASE VAPC2"/>
    <property type="match status" value="1"/>
</dbReference>
<keyword evidence="6 8" id="KW-0460">Magnesium</keyword>
<gene>
    <name evidence="8" type="primary">vapC</name>
    <name evidence="10" type="ORF">GMJLKIPL_2909</name>
</gene>
<keyword evidence="3 8" id="KW-0540">Nuclease</keyword>
<feature type="domain" description="PIN" evidence="9">
    <location>
        <begin position="2"/>
        <end position="126"/>
    </location>
</feature>
<dbReference type="Pfam" id="PF01850">
    <property type="entry name" value="PIN"/>
    <property type="match status" value="1"/>
</dbReference>
<reference evidence="10" key="2">
    <citation type="submission" date="2021-08" db="EMBL/GenBank/DDBJ databases">
        <authorList>
            <person name="Tani A."/>
            <person name="Ola A."/>
            <person name="Ogura Y."/>
            <person name="Katsura K."/>
            <person name="Hayashi T."/>
        </authorList>
    </citation>
    <scope>NUCLEOTIDE SEQUENCE</scope>
    <source>
        <strain evidence="10">DSM 17168</strain>
    </source>
</reference>
<reference evidence="10" key="1">
    <citation type="journal article" date="2021" name="Front. Microbiol.">
        <title>Comprehensive Comparative Genomics and Phenotyping of Methylobacterium Species.</title>
        <authorList>
            <person name="Alessa O."/>
            <person name="Ogura Y."/>
            <person name="Fujitani Y."/>
            <person name="Takami H."/>
            <person name="Hayashi T."/>
            <person name="Sahin N."/>
            <person name="Tani A."/>
        </authorList>
    </citation>
    <scope>NUCLEOTIDE SEQUENCE</scope>
    <source>
        <strain evidence="10">DSM 17168</strain>
    </source>
</reference>
<dbReference type="CDD" id="cd09871">
    <property type="entry name" value="PIN_MtVapC28-VapC30-like"/>
    <property type="match status" value="1"/>
</dbReference>
<dbReference type="InterPro" id="IPR002716">
    <property type="entry name" value="PIN_dom"/>
</dbReference>
<keyword evidence="5 8" id="KW-0378">Hydrolase</keyword>
<evidence type="ECO:0000256" key="1">
    <source>
        <dbReference type="ARBA" id="ARBA00001946"/>
    </source>
</evidence>
<dbReference type="Proteomes" id="UP001055153">
    <property type="component" value="Unassembled WGS sequence"/>
</dbReference>
<protein>
    <recommendedName>
        <fullName evidence="8">Ribonuclease VapC</fullName>
        <shortName evidence="8">RNase VapC</shortName>
        <ecNumber evidence="8">3.1.-.-</ecNumber>
    </recommendedName>
    <alternativeName>
        <fullName evidence="8">Toxin VapC</fullName>
    </alternativeName>
</protein>
<feature type="binding site" evidence="8">
    <location>
        <position position="101"/>
    </location>
    <ligand>
        <name>Mg(2+)</name>
        <dbReference type="ChEBI" id="CHEBI:18420"/>
    </ligand>
</feature>
<evidence type="ECO:0000256" key="5">
    <source>
        <dbReference type="ARBA" id="ARBA00022801"/>
    </source>
</evidence>
<evidence type="ECO:0000256" key="7">
    <source>
        <dbReference type="ARBA" id="ARBA00038093"/>
    </source>
</evidence>
<dbReference type="EC" id="3.1.-.-" evidence="8"/>
<feature type="binding site" evidence="8">
    <location>
        <position position="5"/>
    </location>
    <ligand>
        <name>Mg(2+)</name>
        <dbReference type="ChEBI" id="CHEBI:18420"/>
    </ligand>
</feature>
<dbReference type="InterPro" id="IPR029060">
    <property type="entry name" value="PIN-like_dom_sf"/>
</dbReference>
<evidence type="ECO:0000313" key="11">
    <source>
        <dbReference type="Proteomes" id="UP001055153"/>
    </source>
</evidence>
<comment type="cofactor">
    <cofactor evidence="1 8">
        <name>Mg(2+)</name>
        <dbReference type="ChEBI" id="CHEBI:18420"/>
    </cofactor>
</comment>
<dbReference type="InterPro" id="IPR050556">
    <property type="entry name" value="Type_II_TA_system_RNase"/>
</dbReference>
<evidence type="ECO:0000256" key="6">
    <source>
        <dbReference type="ARBA" id="ARBA00022842"/>
    </source>
</evidence>
<evidence type="ECO:0000256" key="8">
    <source>
        <dbReference type="HAMAP-Rule" id="MF_00265"/>
    </source>
</evidence>
<proteinExistence type="inferred from homology"/>
<name>A0ABQ4SH34_9HYPH</name>
<comment type="caution">
    <text evidence="10">The sequence shown here is derived from an EMBL/GenBank/DDBJ whole genome shotgun (WGS) entry which is preliminary data.</text>
</comment>
<dbReference type="PANTHER" id="PTHR33653">
    <property type="entry name" value="RIBONUCLEASE VAPC2"/>
    <property type="match status" value="1"/>
</dbReference>
<keyword evidence="8" id="KW-0800">Toxin</keyword>
<keyword evidence="2 8" id="KW-1277">Toxin-antitoxin system</keyword>
<evidence type="ECO:0000313" key="10">
    <source>
        <dbReference type="EMBL" id="GJE00981.1"/>
    </source>
</evidence>